<dbReference type="InterPro" id="IPR039556">
    <property type="entry name" value="ICL/PEPM"/>
</dbReference>
<dbReference type="InterPro" id="IPR015813">
    <property type="entry name" value="Pyrv/PenolPyrv_kinase-like_dom"/>
</dbReference>
<keyword evidence="2" id="KW-1185">Reference proteome</keyword>
<dbReference type="InterPro" id="IPR040442">
    <property type="entry name" value="Pyrv_kinase-like_dom_sf"/>
</dbReference>
<organism evidence="1 2">
    <name type="scientific">Ohtaekwangia kribbensis</name>
    <dbReference type="NCBI Taxonomy" id="688913"/>
    <lineage>
        <taxon>Bacteria</taxon>
        <taxon>Pseudomonadati</taxon>
        <taxon>Bacteroidota</taxon>
        <taxon>Cytophagia</taxon>
        <taxon>Cytophagales</taxon>
        <taxon>Fulvivirgaceae</taxon>
        <taxon>Ohtaekwangia</taxon>
    </lineage>
</organism>
<dbReference type="PANTHER" id="PTHR42905">
    <property type="entry name" value="PHOSPHOENOLPYRUVATE CARBOXYLASE"/>
    <property type="match status" value="1"/>
</dbReference>
<sequence>MDTYETFRQLHQQQEALLLGNAWNVHSARLLEQNGFKAIATSSTALSYALGYDDGEGMSFAELLYTLKRMVASVRVPVSADIEFGYSATVAGLLENIDKLHDAGVVGINIEDSVVTSGRQLITADAFCRKLDAIRNHCIQHNIQLFVNARTDTFLLDVPARMDETLSRLKAYTDAGADGIFVPCVTATEDIRQIVDACASPVNVLSMPGLAPFTMLSAIGVKRISMGNFAYDKMMESFAQSVTRIQKEQSFESLFV</sequence>
<dbReference type="PANTHER" id="PTHR42905:SF16">
    <property type="entry name" value="CARBOXYPHOSPHONOENOLPYRUVATE PHOSPHONOMUTASE-LIKE PROTEIN (AFU_ORTHOLOGUE AFUA_5G07230)"/>
    <property type="match status" value="1"/>
</dbReference>
<dbReference type="SUPFAM" id="SSF51621">
    <property type="entry name" value="Phosphoenolpyruvate/pyruvate domain"/>
    <property type="match status" value="1"/>
</dbReference>
<dbReference type="GO" id="GO:0016829">
    <property type="term" value="F:lyase activity"/>
    <property type="evidence" value="ECO:0007669"/>
    <property type="project" value="UniProtKB-KW"/>
</dbReference>
<gene>
    <name evidence="1" type="ORF">ACFQ21_17600</name>
</gene>
<accession>A0ABW3K4F4</accession>
<name>A0ABW3K4F4_9BACT</name>
<dbReference type="Pfam" id="PF13714">
    <property type="entry name" value="PEP_mutase"/>
    <property type="match status" value="1"/>
</dbReference>
<dbReference type="CDD" id="cd00377">
    <property type="entry name" value="ICL_PEPM"/>
    <property type="match status" value="1"/>
</dbReference>
<dbReference type="EMBL" id="JBHTKA010000007">
    <property type="protein sequence ID" value="MFD1001147.1"/>
    <property type="molecule type" value="Genomic_DNA"/>
</dbReference>
<protein>
    <submittedName>
        <fullName evidence="1">Isocitrate lyase/phosphoenolpyruvate mutase family protein</fullName>
    </submittedName>
</protein>
<keyword evidence="1" id="KW-0456">Lyase</keyword>
<reference evidence="2" key="1">
    <citation type="journal article" date="2019" name="Int. J. Syst. Evol. Microbiol.">
        <title>The Global Catalogue of Microorganisms (GCM) 10K type strain sequencing project: providing services to taxonomists for standard genome sequencing and annotation.</title>
        <authorList>
            <consortium name="The Broad Institute Genomics Platform"/>
            <consortium name="The Broad Institute Genome Sequencing Center for Infectious Disease"/>
            <person name="Wu L."/>
            <person name="Ma J."/>
        </authorList>
    </citation>
    <scope>NUCLEOTIDE SEQUENCE [LARGE SCALE GENOMIC DNA]</scope>
    <source>
        <strain evidence="2">CCUG 58938</strain>
    </source>
</reference>
<proteinExistence type="predicted"/>
<dbReference type="Proteomes" id="UP001597112">
    <property type="component" value="Unassembled WGS sequence"/>
</dbReference>
<evidence type="ECO:0000313" key="1">
    <source>
        <dbReference type="EMBL" id="MFD1001147.1"/>
    </source>
</evidence>
<comment type="caution">
    <text evidence="1">The sequence shown here is derived from an EMBL/GenBank/DDBJ whole genome shotgun (WGS) entry which is preliminary data.</text>
</comment>
<evidence type="ECO:0000313" key="2">
    <source>
        <dbReference type="Proteomes" id="UP001597112"/>
    </source>
</evidence>
<dbReference type="RefSeq" id="WP_377580594.1">
    <property type="nucleotide sequence ID" value="NZ_JBHTKA010000007.1"/>
</dbReference>
<dbReference type="Gene3D" id="3.20.20.60">
    <property type="entry name" value="Phosphoenolpyruvate-binding domains"/>
    <property type="match status" value="1"/>
</dbReference>